<protein>
    <submittedName>
        <fullName evidence="1">Uncharacterized protein</fullName>
    </submittedName>
</protein>
<accession>A0A0E9W6D0</accession>
<sequence length="73" mass="7912">MLSDYVCLNQIAGPQVKRVDHGAELYIFVTYSMVSGQGGRMVKTLSALGAPVRFLVFEQLLVCQNGGVGETFT</sequence>
<evidence type="ECO:0000313" key="1">
    <source>
        <dbReference type="EMBL" id="JAH85929.1"/>
    </source>
</evidence>
<name>A0A0E9W6D0_ANGAN</name>
<reference evidence="1" key="1">
    <citation type="submission" date="2014-11" db="EMBL/GenBank/DDBJ databases">
        <authorList>
            <person name="Amaro Gonzalez C."/>
        </authorList>
    </citation>
    <scope>NUCLEOTIDE SEQUENCE</scope>
</reference>
<organism evidence="1">
    <name type="scientific">Anguilla anguilla</name>
    <name type="common">European freshwater eel</name>
    <name type="synonym">Muraena anguilla</name>
    <dbReference type="NCBI Taxonomy" id="7936"/>
    <lineage>
        <taxon>Eukaryota</taxon>
        <taxon>Metazoa</taxon>
        <taxon>Chordata</taxon>
        <taxon>Craniata</taxon>
        <taxon>Vertebrata</taxon>
        <taxon>Euteleostomi</taxon>
        <taxon>Actinopterygii</taxon>
        <taxon>Neopterygii</taxon>
        <taxon>Teleostei</taxon>
        <taxon>Anguilliformes</taxon>
        <taxon>Anguillidae</taxon>
        <taxon>Anguilla</taxon>
    </lineage>
</organism>
<reference evidence="1" key="2">
    <citation type="journal article" date="2015" name="Fish Shellfish Immunol.">
        <title>Early steps in the European eel (Anguilla anguilla)-Vibrio vulnificus interaction in the gills: Role of the RtxA13 toxin.</title>
        <authorList>
            <person name="Callol A."/>
            <person name="Pajuelo D."/>
            <person name="Ebbesson L."/>
            <person name="Teles M."/>
            <person name="MacKenzie S."/>
            <person name="Amaro C."/>
        </authorList>
    </citation>
    <scope>NUCLEOTIDE SEQUENCE</scope>
</reference>
<dbReference type="EMBL" id="GBXM01022648">
    <property type="protein sequence ID" value="JAH85929.1"/>
    <property type="molecule type" value="Transcribed_RNA"/>
</dbReference>
<dbReference type="AlphaFoldDB" id="A0A0E9W6D0"/>
<proteinExistence type="predicted"/>